<dbReference type="OrthoDB" id="3783760at2759"/>
<name>A0A2V1EBJ0_9PLEO</name>
<keyword evidence="3" id="KW-1185">Reference proteome</keyword>
<accession>A0A2V1EBJ0</accession>
<feature type="chain" id="PRO_5015994239" evidence="1">
    <location>
        <begin position="19"/>
        <end position="161"/>
    </location>
</feature>
<evidence type="ECO:0000313" key="3">
    <source>
        <dbReference type="Proteomes" id="UP000244855"/>
    </source>
</evidence>
<protein>
    <submittedName>
        <fullName evidence="2">Uncharacterized protein</fullName>
    </submittedName>
</protein>
<gene>
    <name evidence="2" type="ORF">DM02DRAFT_648490</name>
</gene>
<reference evidence="2 3" key="1">
    <citation type="journal article" date="2018" name="Sci. Rep.">
        <title>Comparative genomics provides insights into the lifestyle and reveals functional heterogeneity of dark septate endophytic fungi.</title>
        <authorList>
            <person name="Knapp D.G."/>
            <person name="Nemeth J.B."/>
            <person name="Barry K."/>
            <person name="Hainaut M."/>
            <person name="Henrissat B."/>
            <person name="Johnson J."/>
            <person name="Kuo A."/>
            <person name="Lim J.H.P."/>
            <person name="Lipzen A."/>
            <person name="Nolan M."/>
            <person name="Ohm R.A."/>
            <person name="Tamas L."/>
            <person name="Grigoriev I.V."/>
            <person name="Spatafora J.W."/>
            <person name="Nagy L.G."/>
            <person name="Kovacs G.M."/>
        </authorList>
    </citation>
    <scope>NUCLEOTIDE SEQUENCE [LARGE SCALE GENOMIC DNA]</scope>
    <source>
        <strain evidence="2 3">DSE2036</strain>
    </source>
</reference>
<sequence length="161" mass="17002">MVRFTLAALSALVALTASAPVEILGSKHVAYLSVCYPDECPIGLCYIGDFKILAIGYFADGPPKGSSATPSALGKLSVFLGNTAWEGDKKSVRVGSAGTMSTDISRNALNLGQSEIAGSASLPNENFVCFRDGSTKFKITHELERYTCTADYYCPSTDIGV</sequence>
<organism evidence="2 3">
    <name type="scientific">Periconia macrospinosa</name>
    <dbReference type="NCBI Taxonomy" id="97972"/>
    <lineage>
        <taxon>Eukaryota</taxon>
        <taxon>Fungi</taxon>
        <taxon>Dikarya</taxon>
        <taxon>Ascomycota</taxon>
        <taxon>Pezizomycotina</taxon>
        <taxon>Dothideomycetes</taxon>
        <taxon>Pleosporomycetidae</taxon>
        <taxon>Pleosporales</taxon>
        <taxon>Massarineae</taxon>
        <taxon>Periconiaceae</taxon>
        <taxon>Periconia</taxon>
    </lineage>
</organism>
<evidence type="ECO:0000313" key="2">
    <source>
        <dbReference type="EMBL" id="PVI07903.1"/>
    </source>
</evidence>
<feature type="signal peptide" evidence="1">
    <location>
        <begin position="1"/>
        <end position="18"/>
    </location>
</feature>
<proteinExistence type="predicted"/>
<dbReference type="Proteomes" id="UP000244855">
    <property type="component" value="Unassembled WGS sequence"/>
</dbReference>
<dbReference type="EMBL" id="KZ805302">
    <property type="protein sequence ID" value="PVI07903.1"/>
    <property type="molecule type" value="Genomic_DNA"/>
</dbReference>
<keyword evidence="1" id="KW-0732">Signal</keyword>
<dbReference type="AlphaFoldDB" id="A0A2V1EBJ0"/>
<evidence type="ECO:0000256" key="1">
    <source>
        <dbReference type="SAM" id="SignalP"/>
    </source>
</evidence>